<name>A0ABS5XYD8_9CYAN</name>
<dbReference type="Proteomes" id="UP001196661">
    <property type="component" value="Unassembled WGS sequence"/>
</dbReference>
<evidence type="ECO:0000256" key="6">
    <source>
        <dbReference type="RuleBase" id="RU361134"/>
    </source>
</evidence>
<evidence type="ECO:0000256" key="5">
    <source>
        <dbReference type="RuleBase" id="RU003615"/>
    </source>
</evidence>
<reference evidence="8 9" key="1">
    <citation type="journal article" date="2021" name="Mar. Drugs">
        <title>Genome Reduction and Secondary Metabolism of the Marine Sponge-Associated Cyanobacterium Leptothoe.</title>
        <authorList>
            <person name="Konstantinou D."/>
            <person name="Popin R.V."/>
            <person name="Fewer D.P."/>
            <person name="Sivonen K."/>
            <person name="Gkelis S."/>
        </authorList>
    </citation>
    <scope>NUCLEOTIDE SEQUENCE [LARGE SCALE GENOMIC DNA]</scope>
    <source>
        <strain evidence="8 9">TAU-MAC 1615</strain>
    </source>
</reference>
<evidence type="ECO:0000256" key="1">
    <source>
        <dbReference type="ARBA" id="ARBA00008061"/>
    </source>
</evidence>
<dbReference type="SMART" id="SM00642">
    <property type="entry name" value="Aamy"/>
    <property type="match status" value="1"/>
</dbReference>
<keyword evidence="2 6" id="KW-0378">Hydrolase</keyword>
<evidence type="ECO:0000313" key="8">
    <source>
        <dbReference type="EMBL" id="MBT9310655.1"/>
    </source>
</evidence>
<dbReference type="Gene3D" id="3.20.20.80">
    <property type="entry name" value="Glycosidases"/>
    <property type="match status" value="1"/>
</dbReference>
<sequence>MQIIKASIRTIIVIVFFAIASYITFPMQAAQADVILHAFDWSYQDIADNADAIADAGYKAVLVTPPLKSPKKGGCEWYLRYQPQDFRVIDNCDGNKESFVNAIKALDANGVRTYADVVVNHMANERQAATTFPGDRTLKEYDNNKDYWAKQILYGDSNGNGVLDNGILPDDGKNDGLFDSSDFHSAKCISDYNDRNAVIFDRICGGNGDTGLPDLKDSVPDNNWVNDQRKQYIQALYDLGVRGFRIDAAKHMPMGAIQYFVPDAVANDSQIFAEIITSGGTTASDYQLFLNPYLSQLPEQFGAYDFPLLNALKNAFAFGQPLSDIANPYATGNALENSRAVTVVVTHDIPYNDGFRYLIFDESADNSKDEDLAYAYIMGRDGGTPLVFDDRSTGLPKYGGPSNNERWVGVWKQDMMKNMIDFHNRMQGKPMDVLAADECALLWRRGEDGIVGINKCGDERSFTVDTSFKLKWDHPYTDILTGNPLPEIQGPEYTFKLPARSASMWYAE</sequence>
<accession>A0ABS5XYD8</accession>
<dbReference type="PANTHER" id="PTHR43447">
    <property type="entry name" value="ALPHA-AMYLASE"/>
    <property type="match status" value="1"/>
</dbReference>
<dbReference type="PRINTS" id="PR00110">
    <property type="entry name" value="ALPHAAMYLASE"/>
</dbReference>
<dbReference type="EC" id="3.2.1.1" evidence="6"/>
<dbReference type="RefSeq" id="WP_215616571.1">
    <property type="nucleotide sequence ID" value="NZ_JADOER010000001.1"/>
</dbReference>
<gene>
    <name evidence="8" type="ORF">IXB28_00415</name>
</gene>
<organism evidence="8 9">
    <name type="scientific">Leptothoe kymatousa TAU-MAC 1615</name>
    <dbReference type="NCBI Taxonomy" id="2364775"/>
    <lineage>
        <taxon>Bacteria</taxon>
        <taxon>Bacillati</taxon>
        <taxon>Cyanobacteriota</taxon>
        <taxon>Cyanophyceae</taxon>
        <taxon>Nodosilineales</taxon>
        <taxon>Cymatolegaceae</taxon>
        <taxon>Leptothoe</taxon>
        <taxon>Leptothoe kymatousa</taxon>
    </lineage>
</organism>
<keyword evidence="3 6" id="KW-0119">Carbohydrate metabolism</keyword>
<evidence type="ECO:0000256" key="3">
    <source>
        <dbReference type="ARBA" id="ARBA00023277"/>
    </source>
</evidence>
<comment type="similarity">
    <text evidence="1 5">Belongs to the glycosyl hydrolase 13 family.</text>
</comment>
<comment type="caution">
    <text evidence="8">The sequence shown here is derived from an EMBL/GenBank/DDBJ whole genome shotgun (WGS) entry which is preliminary data.</text>
</comment>
<keyword evidence="9" id="KW-1185">Reference proteome</keyword>
<proteinExistence type="inferred from homology"/>
<dbReference type="InterPro" id="IPR017853">
    <property type="entry name" value="GH"/>
</dbReference>
<protein>
    <recommendedName>
        <fullName evidence="6">Alpha-amylase</fullName>
        <ecNumber evidence="6">3.2.1.1</ecNumber>
    </recommendedName>
</protein>
<evidence type="ECO:0000256" key="4">
    <source>
        <dbReference type="ARBA" id="ARBA00023295"/>
    </source>
</evidence>
<dbReference type="EMBL" id="JADOER010000001">
    <property type="protein sequence ID" value="MBT9310655.1"/>
    <property type="molecule type" value="Genomic_DNA"/>
</dbReference>
<feature type="domain" description="Glycosyl hydrolase family 13 catalytic" evidence="7">
    <location>
        <begin position="33"/>
        <end position="423"/>
    </location>
</feature>
<dbReference type="InterPro" id="IPR006047">
    <property type="entry name" value="GH13_cat_dom"/>
</dbReference>
<evidence type="ECO:0000256" key="2">
    <source>
        <dbReference type="ARBA" id="ARBA00022801"/>
    </source>
</evidence>
<dbReference type="InterPro" id="IPR006046">
    <property type="entry name" value="Alpha_amylase"/>
</dbReference>
<dbReference type="SUPFAM" id="SSF51445">
    <property type="entry name" value="(Trans)glycosidases"/>
    <property type="match status" value="1"/>
</dbReference>
<evidence type="ECO:0000313" key="9">
    <source>
        <dbReference type="Proteomes" id="UP001196661"/>
    </source>
</evidence>
<keyword evidence="4 6" id="KW-0326">Glycosidase</keyword>
<evidence type="ECO:0000259" key="7">
    <source>
        <dbReference type="SMART" id="SM00642"/>
    </source>
</evidence>
<dbReference type="Pfam" id="PF00128">
    <property type="entry name" value="Alpha-amylase"/>
    <property type="match status" value="1"/>
</dbReference>
<comment type="catalytic activity">
    <reaction evidence="6">
        <text>Endohydrolysis of (1-&gt;4)-alpha-D-glucosidic linkages in polysaccharides containing three or more (1-&gt;4)-alpha-linked D-glucose units.</text>
        <dbReference type="EC" id="3.2.1.1"/>
    </reaction>
</comment>